<dbReference type="GO" id="GO:0016787">
    <property type="term" value="F:hydrolase activity"/>
    <property type="evidence" value="ECO:0007669"/>
    <property type="project" value="UniProtKB-KW"/>
</dbReference>
<evidence type="ECO:0000313" key="5">
    <source>
        <dbReference type="EMBL" id="ATA19107.1"/>
    </source>
</evidence>
<keyword evidence="3" id="KW-0067">ATP-binding</keyword>
<keyword evidence="2 5" id="KW-0378">Hydrolase</keyword>
<organism evidence="5 6">
    <name type="scientific">Gibbsiella quercinecans</name>
    <dbReference type="NCBI Taxonomy" id="929813"/>
    <lineage>
        <taxon>Bacteria</taxon>
        <taxon>Pseudomonadati</taxon>
        <taxon>Pseudomonadota</taxon>
        <taxon>Gammaproteobacteria</taxon>
        <taxon>Enterobacterales</taxon>
        <taxon>Yersiniaceae</taxon>
        <taxon>Gibbsiella</taxon>
    </lineage>
</organism>
<evidence type="ECO:0000256" key="2">
    <source>
        <dbReference type="ARBA" id="ARBA00022801"/>
    </source>
</evidence>
<protein>
    <submittedName>
        <fullName evidence="5">Allophanate hydrolase</fullName>
    </submittedName>
</protein>
<dbReference type="Gene3D" id="2.40.100.10">
    <property type="entry name" value="Cyclophilin-like"/>
    <property type="match status" value="1"/>
</dbReference>
<proteinExistence type="predicted"/>
<dbReference type="PANTHER" id="PTHR34698:SF2">
    <property type="entry name" value="5-OXOPROLINASE SUBUNIT B"/>
    <property type="match status" value="1"/>
</dbReference>
<gene>
    <name evidence="5" type="ORF">AWC35_06955</name>
</gene>
<accession>A0A250AYW6</accession>
<evidence type="ECO:0000256" key="1">
    <source>
        <dbReference type="ARBA" id="ARBA00022741"/>
    </source>
</evidence>
<dbReference type="AlphaFoldDB" id="A0A250AYW6"/>
<dbReference type="Gene3D" id="3.30.1360.40">
    <property type="match status" value="1"/>
</dbReference>
<dbReference type="Pfam" id="PF02682">
    <property type="entry name" value="CT_C_D"/>
    <property type="match status" value="1"/>
</dbReference>
<dbReference type="InterPro" id="IPR029000">
    <property type="entry name" value="Cyclophilin-like_dom_sf"/>
</dbReference>
<dbReference type="EMBL" id="CP014136">
    <property type="protein sequence ID" value="ATA19107.1"/>
    <property type="molecule type" value="Genomic_DNA"/>
</dbReference>
<sequence>MDQPAAAPAWQLLPVADHAVYIDFGEVIDEQINRRVTALAARLKAAAPAGITSLIPTYRSLTVNYDSTQVRQQALIQQLEQLLAETAEADAPSKCWHIPVCYGGQYGIDLPELAATHGLSEQETIAIHSATRYRVYMIGFMPGFAYLGGLDARLHTPRRVEPRLKVPAGSISIGGMQTAVGSVAAPSGWHLLGRTPVRSFDPTRESPFLLQAGDNVRFFTISERQFEQLSAERHYLPEWSWQA</sequence>
<evidence type="ECO:0000256" key="3">
    <source>
        <dbReference type="ARBA" id="ARBA00022840"/>
    </source>
</evidence>
<feature type="domain" description="Carboxyltransferase" evidence="4">
    <location>
        <begin position="10"/>
        <end position="210"/>
    </location>
</feature>
<evidence type="ECO:0000313" key="6">
    <source>
        <dbReference type="Proteomes" id="UP000217182"/>
    </source>
</evidence>
<dbReference type="SMART" id="SM00796">
    <property type="entry name" value="AHS1"/>
    <property type="match status" value="1"/>
</dbReference>
<dbReference type="GO" id="GO:0005524">
    <property type="term" value="F:ATP binding"/>
    <property type="evidence" value="ECO:0007669"/>
    <property type="project" value="UniProtKB-KW"/>
</dbReference>
<reference evidence="5 6" key="1">
    <citation type="submission" date="2016-01" db="EMBL/GenBank/DDBJ databases">
        <authorList>
            <person name="Oliw E.H."/>
        </authorList>
    </citation>
    <scope>NUCLEOTIDE SEQUENCE [LARGE SCALE GENOMIC DNA]</scope>
    <source>
        <strain evidence="5 6">FRB97</strain>
    </source>
</reference>
<dbReference type="KEGG" id="gqu:AWC35_06955"/>
<dbReference type="InterPro" id="IPR010016">
    <property type="entry name" value="PxpB"/>
</dbReference>
<dbReference type="PANTHER" id="PTHR34698">
    <property type="entry name" value="5-OXOPROLINASE SUBUNIT B"/>
    <property type="match status" value="1"/>
</dbReference>
<evidence type="ECO:0000259" key="4">
    <source>
        <dbReference type="SMART" id="SM00796"/>
    </source>
</evidence>
<dbReference type="OrthoDB" id="9778567at2"/>
<dbReference type="InterPro" id="IPR003833">
    <property type="entry name" value="CT_C_D"/>
</dbReference>
<name>A0A250AYW6_9GAMM</name>
<keyword evidence="1" id="KW-0547">Nucleotide-binding</keyword>
<dbReference type="SUPFAM" id="SSF50891">
    <property type="entry name" value="Cyclophilin-like"/>
    <property type="match status" value="1"/>
</dbReference>
<dbReference type="RefSeq" id="WP_095845709.1">
    <property type="nucleotide sequence ID" value="NZ_CP014136.1"/>
</dbReference>
<keyword evidence="6" id="KW-1185">Reference proteome</keyword>
<dbReference type="NCBIfam" id="TIGR00370">
    <property type="entry name" value="5-oxoprolinase subunit PxpB"/>
    <property type="match status" value="1"/>
</dbReference>
<dbReference type="SUPFAM" id="SSF160467">
    <property type="entry name" value="PH0987 N-terminal domain-like"/>
    <property type="match status" value="1"/>
</dbReference>
<dbReference type="Proteomes" id="UP000217182">
    <property type="component" value="Chromosome"/>
</dbReference>